<evidence type="ECO:0000313" key="1">
    <source>
        <dbReference type="EMBL" id="KAF2848487.1"/>
    </source>
</evidence>
<keyword evidence="2" id="KW-1185">Reference proteome</keyword>
<accession>A0A6A7B1D4</accession>
<dbReference type="AlphaFoldDB" id="A0A6A7B1D4"/>
<protein>
    <submittedName>
        <fullName evidence="1">Uncharacterized protein</fullName>
    </submittedName>
</protein>
<evidence type="ECO:0000313" key="2">
    <source>
        <dbReference type="Proteomes" id="UP000799423"/>
    </source>
</evidence>
<organism evidence="1 2">
    <name type="scientific">Plenodomus tracheiphilus IPT5</name>
    <dbReference type="NCBI Taxonomy" id="1408161"/>
    <lineage>
        <taxon>Eukaryota</taxon>
        <taxon>Fungi</taxon>
        <taxon>Dikarya</taxon>
        <taxon>Ascomycota</taxon>
        <taxon>Pezizomycotina</taxon>
        <taxon>Dothideomycetes</taxon>
        <taxon>Pleosporomycetidae</taxon>
        <taxon>Pleosporales</taxon>
        <taxon>Pleosporineae</taxon>
        <taxon>Leptosphaeriaceae</taxon>
        <taxon>Plenodomus</taxon>
    </lineage>
</organism>
<feature type="non-terminal residue" evidence="1">
    <location>
        <position position="1"/>
    </location>
</feature>
<sequence>VSIAQLGDIYVGQTGDHSLCTITSHGKRYCPCVFECGNGIWSCDQELDGGLVFETGCKKYCHAGICDG</sequence>
<gene>
    <name evidence="1" type="ORF">T440DRAFT_401232</name>
</gene>
<dbReference type="Proteomes" id="UP000799423">
    <property type="component" value="Unassembled WGS sequence"/>
</dbReference>
<name>A0A6A7B1D4_9PLEO</name>
<dbReference type="EMBL" id="MU006317">
    <property type="protein sequence ID" value="KAF2848487.1"/>
    <property type="molecule type" value="Genomic_DNA"/>
</dbReference>
<reference evidence="1" key="1">
    <citation type="submission" date="2020-01" db="EMBL/GenBank/DDBJ databases">
        <authorList>
            <consortium name="DOE Joint Genome Institute"/>
            <person name="Haridas S."/>
            <person name="Albert R."/>
            <person name="Binder M."/>
            <person name="Bloem J."/>
            <person name="Labutti K."/>
            <person name="Salamov A."/>
            <person name="Andreopoulos B."/>
            <person name="Baker S.E."/>
            <person name="Barry K."/>
            <person name="Bills G."/>
            <person name="Bluhm B.H."/>
            <person name="Cannon C."/>
            <person name="Castanera R."/>
            <person name="Culley D.E."/>
            <person name="Daum C."/>
            <person name="Ezra D."/>
            <person name="Gonzalez J.B."/>
            <person name="Henrissat B."/>
            <person name="Kuo A."/>
            <person name="Liang C."/>
            <person name="Lipzen A."/>
            <person name="Lutzoni F."/>
            <person name="Magnuson J."/>
            <person name="Mondo S."/>
            <person name="Nolan M."/>
            <person name="Ohm R."/>
            <person name="Pangilinan J."/>
            <person name="Park H.-J."/>
            <person name="Ramirez L."/>
            <person name="Alfaro M."/>
            <person name="Sun H."/>
            <person name="Tritt A."/>
            <person name="Yoshinaga Y."/>
            <person name="Zwiers L.-H."/>
            <person name="Turgeon B.G."/>
            <person name="Goodwin S.B."/>
            <person name="Spatafora J.W."/>
            <person name="Crous P.W."/>
            <person name="Grigoriev I.V."/>
        </authorList>
    </citation>
    <scope>NUCLEOTIDE SEQUENCE</scope>
    <source>
        <strain evidence="1">IPT5</strain>
    </source>
</reference>
<dbReference type="OrthoDB" id="3662117at2759"/>
<proteinExistence type="predicted"/>